<evidence type="ECO:0000313" key="11">
    <source>
        <dbReference type="Proteomes" id="UP000029078"/>
    </source>
</evidence>
<dbReference type="GO" id="GO:0047360">
    <property type="term" value="F:undecaprenyl-phosphate galactose phosphotransferase activity"/>
    <property type="evidence" value="ECO:0007669"/>
    <property type="project" value="UniProtKB-EC"/>
</dbReference>
<dbReference type="eggNOG" id="COG2148">
    <property type="taxonomic scope" value="Bacteria"/>
</dbReference>
<dbReference type="EMBL" id="JGZL01000001">
    <property type="protein sequence ID" value="KFI90763.1"/>
    <property type="molecule type" value="Genomic_DNA"/>
</dbReference>
<dbReference type="PANTHER" id="PTHR30576:SF10">
    <property type="entry name" value="SLL5057 PROTEIN"/>
    <property type="match status" value="1"/>
</dbReference>
<dbReference type="Proteomes" id="UP000029078">
    <property type="component" value="Unassembled WGS sequence"/>
</dbReference>
<feature type="region of interest" description="Disordered" evidence="7">
    <location>
        <begin position="1"/>
        <end position="46"/>
    </location>
</feature>
<keyword evidence="4 8" id="KW-0812">Transmembrane</keyword>
<dbReference type="GO" id="GO:0016020">
    <property type="term" value="C:membrane"/>
    <property type="evidence" value="ECO:0007669"/>
    <property type="project" value="UniProtKB-SubCell"/>
</dbReference>
<dbReference type="Pfam" id="PF02397">
    <property type="entry name" value="Bac_transf"/>
    <property type="match status" value="1"/>
</dbReference>
<dbReference type="STRING" id="78346.BRUM_0007"/>
<comment type="subcellular location">
    <subcellularLocation>
        <location evidence="1">Membrane</location>
        <topology evidence="1">Multi-pass membrane protein</topology>
    </subcellularLocation>
</comment>
<feature type="compositionally biased region" description="Basic and acidic residues" evidence="7">
    <location>
        <begin position="1"/>
        <end position="14"/>
    </location>
</feature>
<evidence type="ECO:0000259" key="9">
    <source>
        <dbReference type="Pfam" id="PF02397"/>
    </source>
</evidence>
<dbReference type="EC" id="2.7.8.6" evidence="10"/>
<feature type="transmembrane region" description="Helical" evidence="8">
    <location>
        <begin position="77"/>
        <end position="101"/>
    </location>
</feature>
<feature type="transmembrane region" description="Helical" evidence="8">
    <location>
        <begin position="147"/>
        <end position="169"/>
    </location>
</feature>
<keyword evidence="11" id="KW-1185">Reference proteome</keyword>
<protein>
    <submittedName>
        <fullName evidence="10">Sugar phosphotransferase</fullName>
        <ecNumber evidence="10">2.7.8.6</ecNumber>
    </submittedName>
</protein>
<feature type="domain" description="Bacterial sugar transferase" evidence="9">
    <location>
        <begin position="360"/>
        <end position="548"/>
    </location>
</feature>
<evidence type="ECO:0000256" key="7">
    <source>
        <dbReference type="SAM" id="MobiDB-lite"/>
    </source>
</evidence>
<keyword evidence="6 8" id="KW-0472">Membrane</keyword>
<evidence type="ECO:0000256" key="3">
    <source>
        <dbReference type="ARBA" id="ARBA00022679"/>
    </source>
</evidence>
<evidence type="ECO:0000256" key="1">
    <source>
        <dbReference type="ARBA" id="ARBA00004141"/>
    </source>
</evidence>
<name>A0A087D5G3_BIFRU</name>
<accession>A0A087D5G3</accession>
<sequence length="554" mass="62115">MRDEHNDRSDRPNDMPETITQEIHVVSSDSRRRRHSDARDQSSQQQFEPITFSNTPFQTEEDGHHISKADAAPQWRFAFVASLVFVDLAVMLFSLIISLLINGAALDAIGRVMPFWLFLVLFGLIWLLCLVFAGAYHRHVMAEGYELYAKIINASLLTIISYCSLAFFFKLSLPRTALILAPVIAFFLEIIARWQMRQALHRNRRKGFCKYRTVVVGSSDGINKALRTMQNYSNWGYEPVAVCPIEAVNTEKDAYAITTYNPDFDIEGSDKLKVIPFNSAFPRVCEHLGAQEIYVADVLSRDSEMLHGMSLAVESLGMELALAVSLADVSGHRLYLRNTTEQPVLLASLPQYSGTANVVKRALDIIGSICALVISSPILLGVAIAIKLDDGGPVFFSQTRIGLHGKPFKMYKFRSMVTNAEELKQKLAKESGQEDRFIFKMKNDPRITKVGHFIRKTSLDEFPQFYNVLKGDMSLVGPRPALPEEVARYGSLYSARLLVKPGITGPWQVSGRSDLSQEQSEYLDVSYIENWSIAGDLAILAKTVMVIFTGRGSY</sequence>
<dbReference type="InterPro" id="IPR017475">
    <property type="entry name" value="EPS_sugar_tfrase"/>
</dbReference>
<feature type="transmembrane region" description="Helical" evidence="8">
    <location>
        <begin position="365"/>
        <end position="386"/>
    </location>
</feature>
<evidence type="ECO:0000256" key="6">
    <source>
        <dbReference type="ARBA" id="ARBA00023136"/>
    </source>
</evidence>
<keyword evidence="5 8" id="KW-1133">Transmembrane helix</keyword>
<evidence type="ECO:0000256" key="4">
    <source>
        <dbReference type="ARBA" id="ARBA00022692"/>
    </source>
</evidence>
<evidence type="ECO:0000313" key="10">
    <source>
        <dbReference type="EMBL" id="KFI90763.1"/>
    </source>
</evidence>
<evidence type="ECO:0000256" key="2">
    <source>
        <dbReference type="ARBA" id="ARBA00006464"/>
    </source>
</evidence>
<keyword evidence="3 10" id="KW-0808">Transferase</keyword>
<comment type="similarity">
    <text evidence="2">Belongs to the bacterial sugar transferase family.</text>
</comment>
<evidence type="ECO:0000256" key="8">
    <source>
        <dbReference type="SAM" id="Phobius"/>
    </source>
</evidence>
<evidence type="ECO:0000256" key="5">
    <source>
        <dbReference type="ARBA" id="ARBA00022989"/>
    </source>
</evidence>
<dbReference type="NCBIfam" id="TIGR03025">
    <property type="entry name" value="EPS_sugtrans"/>
    <property type="match status" value="1"/>
</dbReference>
<comment type="caution">
    <text evidence="10">The sequence shown here is derived from an EMBL/GenBank/DDBJ whole genome shotgun (WGS) entry which is preliminary data.</text>
</comment>
<gene>
    <name evidence="10" type="ORF">BRUM_0007</name>
</gene>
<reference evidence="10 11" key="1">
    <citation type="submission" date="2014-03" db="EMBL/GenBank/DDBJ databases">
        <title>Genomics of Bifidobacteria.</title>
        <authorList>
            <person name="Ventura M."/>
            <person name="Milani C."/>
            <person name="Lugli G.A."/>
        </authorList>
    </citation>
    <scope>NUCLEOTIDE SEQUENCE [LARGE SCALE GENOMIC DNA]</scope>
    <source>
        <strain evidence="10 11">LMG 21811</strain>
    </source>
</reference>
<proteinExistence type="inferred from homology"/>
<organism evidence="10 11">
    <name type="scientific">Bifidobacterium ruminantium</name>
    <dbReference type="NCBI Taxonomy" id="78346"/>
    <lineage>
        <taxon>Bacteria</taxon>
        <taxon>Bacillati</taxon>
        <taxon>Actinomycetota</taxon>
        <taxon>Actinomycetes</taxon>
        <taxon>Bifidobacteriales</taxon>
        <taxon>Bifidobacteriaceae</taxon>
        <taxon>Bifidobacterium</taxon>
    </lineage>
</organism>
<feature type="transmembrane region" description="Helical" evidence="8">
    <location>
        <begin position="113"/>
        <end position="135"/>
    </location>
</feature>
<dbReference type="Pfam" id="PF13727">
    <property type="entry name" value="CoA_binding_3"/>
    <property type="match status" value="1"/>
</dbReference>
<dbReference type="PANTHER" id="PTHR30576">
    <property type="entry name" value="COLANIC BIOSYNTHESIS UDP-GLUCOSE LIPID CARRIER TRANSFERASE"/>
    <property type="match status" value="1"/>
</dbReference>
<dbReference type="InterPro" id="IPR003362">
    <property type="entry name" value="Bact_transf"/>
</dbReference>
<feature type="transmembrane region" description="Helical" evidence="8">
    <location>
        <begin position="175"/>
        <end position="196"/>
    </location>
</feature>
<dbReference type="AlphaFoldDB" id="A0A087D5G3"/>